<name>A0A2U8UJ24_9CAUD</name>
<dbReference type="RefSeq" id="YP_009801688.1">
    <property type="nucleotide sequence ID" value="NC_047974.1"/>
</dbReference>
<dbReference type="GeneID" id="54992206"/>
<evidence type="ECO:0000313" key="1">
    <source>
        <dbReference type="EMBL" id="AWN03662.1"/>
    </source>
</evidence>
<protein>
    <submittedName>
        <fullName evidence="1">Uncharacterized protein</fullName>
    </submittedName>
</protein>
<sequence>MTTTATCPKHIAPGSYQLRDAMRDVENGELAARDVLLAIETYLVDFEFTVPSAYGTSTLGQAFEVISGAASSAKLAGANAAADSREKFRRAFVAERARRAKAVAHLHD</sequence>
<dbReference type="Proteomes" id="UP000246975">
    <property type="component" value="Segment"/>
</dbReference>
<reference evidence="1 2" key="1">
    <citation type="submission" date="2018-03" db="EMBL/GenBank/DDBJ databases">
        <authorList>
            <person name="Garlena R.A."/>
            <person name="Russell D.A."/>
            <person name="Pope W.H."/>
            <person name="Jacobs-Sera D."/>
            <person name="Hatfull G.F."/>
        </authorList>
    </citation>
    <scope>NUCLEOTIDE SEQUENCE [LARGE SCALE GENOMIC DNA]</scope>
</reference>
<keyword evidence="2" id="KW-1185">Reference proteome</keyword>
<proteinExistence type="predicted"/>
<dbReference type="EMBL" id="MH153804">
    <property type="protein sequence ID" value="AWN03662.1"/>
    <property type="molecule type" value="Genomic_DNA"/>
</dbReference>
<accession>A0A2U8UJ24</accession>
<evidence type="ECO:0000313" key="2">
    <source>
        <dbReference type="Proteomes" id="UP000246975"/>
    </source>
</evidence>
<dbReference type="KEGG" id="vg:54992206"/>
<organism evidence="1 2">
    <name type="scientific">Gordonia phage Jace</name>
    <dbReference type="NCBI Taxonomy" id="2182360"/>
    <lineage>
        <taxon>Viruses</taxon>
        <taxon>Duplodnaviria</taxon>
        <taxon>Heunggongvirae</taxon>
        <taxon>Uroviricota</taxon>
        <taxon>Caudoviricetes</taxon>
        <taxon>Jacevirus</taxon>
        <taxon>Jacevirus jace</taxon>
    </lineage>
</organism>
<gene>
    <name evidence="1" type="primary">42</name>
    <name evidence="1" type="ORF">PBI_JACE_42</name>
</gene>